<protein>
    <submittedName>
        <fullName evidence="2">Putative acetyltransferase</fullName>
    </submittedName>
</protein>
<reference evidence="2 3" key="1">
    <citation type="submission" date="2016-10" db="EMBL/GenBank/DDBJ databases">
        <authorList>
            <person name="de Groot N.N."/>
        </authorList>
    </citation>
    <scope>NUCLEOTIDE SEQUENCE [LARGE SCALE GENOMIC DNA]</scope>
    <source>
        <strain evidence="3">E92,LMG 26720,CCM 7988</strain>
    </source>
</reference>
<keyword evidence="3" id="KW-1185">Reference proteome</keyword>
<dbReference type="STRING" id="1079859.SAMN04515674_12318"/>
<gene>
    <name evidence="2" type="ORF">SAMN04515674_12318</name>
</gene>
<dbReference type="OrthoDB" id="9789605at2"/>
<dbReference type="PANTHER" id="PTHR43415:SF3">
    <property type="entry name" value="GNAT-FAMILY ACETYLTRANSFERASE"/>
    <property type="match status" value="1"/>
</dbReference>
<dbReference type="GO" id="GO:0016747">
    <property type="term" value="F:acyltransferase activity, transferring groups other than amino-acyl groups"/>
    <property type="evidence" value="ECO:0007669"/>
    <property type="project" value="InterPro"/>
</dbReference>
<feature type="domain" description="N-acetyltransferase" evidence="1">
    <location>
        <begin position="1"/>
        <end position="160"/>
    </location>
</feature>
<dbReference type="EMBL" id="FOXH01000023">
    <property type="protein sequence ID" value="SFQ49850.1"/>
    <property type="molecule type" value="Genomic_DNA"/>
</dbReference>
<dbReference type="Proteomes" id="UP000199306">
    <property type="component" value="Unassembled WGS sequence"/>
</dbReference>
<evidence type="ECO:0000313" key="2">
    <source>
        <dbReference type="EMBL" id="SFQ49850.1"/>
    </source>
</evidence>
<evidence type="ECO:0000259" key="1">
    <source>
        <dbReference type="PROSITE" id="PS51186"/>
    </source>
</evidence>
<dbReference type="AlphaFoldDB" id="A0A1I5Z0B4"/>
<dbReference type="RefSeq" id="WP_092019788.1">
    <property type="nucleotide sequence ID" value="NZ_FOXH01000023.1"/>
</dbReference>
<name>A0A1I5Z0B4_9BACT</name>
<dbReference type="InterPro" id="IPR016181">
    <property type="entry name" value="Acyl_CoA_acyltransferase"/>
</dbReference>
<sequence>MIRGADIEDFSFIYRLYMHPKVNPFLLYEVMNEKDFEPIFHDLLKDKVLFIFHENETNIGMFKLIRLKHRTDHIAYLGGLAIHPDFSGKGFGKKMLESILIFGKEMELLRIELSVSVENEKAINLYQSVGFEKEGILRQYTHLKSENRFLDEALMSRIYPRNY</sequence>
<accession>A0A1I5Z0B4</accession>
<dbReference type="SUPFAM" id="SSF55729">
    <property type="entry name" value="Acyl-CoA N-acyltransferases (Nat)"/>
    <property type="match status" value="1"/>
</dbReference>
<dbReference type="InterPro" id="IPR000182">
    <property type="entry name" value="GNAT_dom"/>
</dbReference>
<dbReference type="Gene3D" id="3.40.630.30">
    <property type="match status" value="1"/>
</dbReference>
<dbReference type="PROSITE" id="PS51186">
    <property type="entry name" value="GNAT"/>
    <property type="match status" value="1"/>
</dbReference>
<proteinExistence type="predicted"/>
<keyword evidence="2" id="KW-0808">Transferase</keyword>
<dbReference type="CDD" id="cd04301">
    <property type="entry name" value="NAT_SF"/>
    <property type="match status" value="1"/>
</dbReference>
<dbReference type="PANTHER" id="PTHR43415">
    <property type="entry name" value="SPERMIDINE N(1)-ACETYLTRANSFERASE"/>
    <property type="match status" value="1"/>
</dbReference>
<evidence type="ECO:0000313" key="3">
    <source>
        <dbReference type="Proteomes" id="UP000199306"/>
    </source>
</evidence>
<organism evidence="2 3">
    <name type="scientific">Pseudarcicella hirudinis</name>
    <dbReference type="NCBI Taxonomy" id="1079859"/>
    <lineage>
        <taxon>Bacteria</taxon>
        <taxon>Pseudomonadati</taxon>
        <taxon>Bacteroidota</taxon>
        <taxon>Cytophagia</taxon>
        <taxon>Cytophagales</taxon>
        <taxon>Flectobacillaceae</taxon>
        <taxon>Pseudarcicella</taxon>
    </lineage>
</organism>
<dbReference type="Pfam" id="PF00583">
    <property type="entry name" value="Acetyltransf_1"/>
    <property type="match status" value="1"/>
</dbReference>